<name>A0A7J9FNS3_9ROSI</name>
<gene>
    <name evidence="1" type="ORF">Gotri_025191</name>
</gene>
<evidence type="ECO:0000313" key="1">
    <source>
        <dbReference type="EMBL" id="MBA0786828.1"/>
    </source>
</evidence>
<sequence length="20" mass="2363">METRDTTIFHVVSVQLHSMM</sequence>
<reference evidence="1 2" key="1">
    <citation type="journal article" date="2019" name="Genome Biol. Evol.">
        <title>Insights into the evolution of the New World diploid cottons (Gossypium, subgenus Houzingenia) based on genome sequencing.</title>
        <authorList>
            <person name="Grover C.E."/>
            <person name="Arick M.A. 2nd"/>
            <person name="Thrash A."/>
            <person name="Conover J.L."/>
            <person name="Sanders W.S."/>
            <person name="Peterson D.G."/>
            <person name="Frelichowski J.E."/>
            <person name="Scheffler J.A."/>
            <person name="Scheffler B.E."/>
            <person name="Wendel J.F."/>
        </authorList>
    </citation>
    <scope>NUCLEOTIDE SEQUENCE [LARGE SCALE GENOMIC DNA]</scope>
    <source>
        <strain evidence="1">8</strain>
        <tissue evidence="1">Leaf</tissue>
    </source>
</reference>
<organism evidence="1 2">
    <name type="scientific">Gossypium trilobum</name>
    <dbReference type="NCBI Taxonomy" id="34281"/>
    <lineage>
        <taxon>Eukaryota</taxon>
        <taxon>Viridiplantae</taxon>
        <taxon>Streptophyta</taxon>
        <taxon>Embryophyta</taxon>
        <taxon>Tracheophyta</taxon>
        <taxon>Spermatophyta</taxon>
        <taxon>Magnoliopsida</taxon>
        <taxon>eudicotyledons</taxon>
        <taxon>Gunneridae</taxon>
        <taxon>Pentapetalae</taxon>
        <taxon>rosids</taxon>
        <taxon>malvids</taxon>
        <taxon>Malvales</taxon>
        <taxon>Malvaceae</taxon>
        <taxon>Malvoideae</taxon>
        <taxon>Gossypium</taxon>
    </lineage>
</organism>
<dbReference type="AlphaFoldDB" id="A0A7J9FNS3"/>
<keyword evidence="2" id="KW-1185">Reference proteome</keyword>
<evidence type="ECO:0000313" key="2">
    <source>
        <dbReference type="Proteomes" id="UP000593568"/>
    </source>
</evidence>
<dbReference type="EMBL" id="JABEZW010224622">
    <property type="protein sequence ID" value="MBA0786828.1"/>
    <property type="molecule type" value="Genomic_DNA"/>
</dbReference>
<accession>A0A7J9FNS3</accession>
<protein>
    <submittedName>
        <fullName evidence="1">Uncharacterized protein</fullName>
    </submittedName>
</protein>
<dbReference type="Proteomes" id="UP000593568">
    <property type="component" value="Unassembled WGS sequence"/>
</dbReference>
<proteinExistence type="predicted"/>
<comment type="caution">
    <text evidence="1">The sequence shown here is derived from an EMBL/GenBank/DDBJ whole genome shotgun (WGS) entry which is preliminary data.</text>
</comment>